<feature type="region of interest" description="Disordered" evidence="2">
    <location>
        <begin position="420"/>
        <end position="440"/>
    </location>
</feature>
<evidence type="ECO:0008006" key="4">
    <source>
        <dbReference type="Google" id="ProtNLM"/>
    </source>
</evidence>
<proteinExistence type="predicted"/>
<dbReference type="EMBL" id="HE573021">
    <property type="protein sequence ID" value="CCC47928.1"/>
    <property type="molecule type" value="Genomic_DNA"/>
</dbReference>
<evidence type="ECO:0000256" key="2">
    <source>
        <dbReference type="SAM" id="MobiDB-lite"/>
    </source>
</evidence>
<evidence type="ECO:0000313" key="3">
    <source>
        <dbReference type="EMBL" id="CCC47928.1"/>
    </source>
</evidence>
<keyword evidence="1" id="KW-0175">Coiled coil</keyword>
<feature type="coiled-coil region" evidence="1">
    <location>
        <begin position="114"/>
        <end position="148"/>
    </location>
</feature>
<accession>G0TVG2</accession>
<gene>
    <name evidence="3" type="ORF">TVY486_0501370</name>
</gene>
<dbReference type="PANTHER" id="PTHR31935">
    <property type="entry name" value="COILED-COIL DOMAIN-CONTAINING PROTEIN 13"/>
    <property type="match status" value="1"/>
</dbReference>
<feature type="compositionally biased region" description="Basic and acidic residues" evidence="2">
    <location>
        <begin position="428"/>
        <end position="440"/>
    </location>
</feature>
<feature type="coiled-coil region" evidence="1">
    <location>
        <begin position="260"/>
        <end position="311"/>
    </location>
</feature>
<feature type="coiled-coil region" evidence="1">
    <location>
        <begin position="569"/>
        <end position="624"/>
    </location>
</feature>
<protein>
    <recommendedName>
        <fullName evidence="4">Coiled-coil domain-containing protein 13</fullName>
    </recommendedName>
</protein>
<feature type="region of interest" description="Disordered" evidence="2">
    <location>
        <begin position="78"/>
        <end position="112"/>
    </location>
</feature>
<sequence length="629" mass="70544">MLTEDVRDGSGDPIIEEIKELHVILQNGKLTNGVLEGKYLNQLRRVRQLSVQLDSERTRSRQLASRVEALEEVIQNQERRPEVGQTANRVKCGGRRRDTEVSDSESGDGGQHNVSVLRERLERAYVQMNEAKVQLDEHKKEMLRLHKILQQETGASSEELEALLRGEVGSSVGWRGRAQQIVLLKGKVKELKRALASAVAVDKIGNETAAPVAANSVGFSALSVNTGSHSTGVVSTRCRDVDDVARERVVELQNRRLLQQRELQDELTQRTTELDALKQRLEASQARHANLESANRQLREHLQLVLQKTENDNDLIDAYREEIIELQRTQAQLVRCENCHEDRQQPQPVTSDGETRQKVDTLSTRSFTHLPVNPTSVADAKIALAAADGDAVAELSRLRVENAELRNALERCKTVADGKQGKVTAPLEHSEHSSEDPEAHAESALILAWLRSIASRPTAMNGETTQQNIVPTQTGCNWQAHVVDALRGAFCAVVFHERQREEEKKQLSECYKTIQRLQNELKRNTEKSLKGKRKVCQEGVGIETTVTTDEADDLVSLVLRENAAMKQHLKMMQKLMEKERAAYESLRTTLEASGEGLSDTSGAYIELKRQYEDLRTAFNHLQAMNSRAN</sequence>
<feature type="coiled-coil region" evidence="1">
    <location>
        <begin position="500"/>
        <end position="527"/>
    </location>
</feature>
<name>G0TVG2_TRYVY</name>
<reference evidence="3" key="1">
    <citation type="journal article" date="2012" name="Proc. Natl. Acad. Sci. U.S.A.">
        <title>Antigenic diversity is generated by distinct evolutionary mechanisms in African trypanosome species.</title>
        <authorList>
            <person name="Jackson A.P."/>
            <person name="Berry A."/>
            <person name="Aslett M."/>
            <person name="Allison H.C."/>
            <person name="Burton P."/>
            <person name="Vavrova-Anderson J."/>
            <person name="Brown R."/>
            <person name="Browne H."/>
            <person name="Corton N."/>
            <person name="Hauser H."/>
            <person name="Gamble J."/>
            <person name="Gilderthorp R."/>
            <person name="Marcello L."/>
            <person name="McQuillan J."/>
            <person name="Otto T.D."/>
            <person name="Quail M.A."/>
            <person name="Sanders M.J."/>
            <person name="van Tonder A."/>
            <person name="Ginger M.L."/>
            <person name="Field M.C."/>
            <person name="Barry J.D."/>
            <person name="Hertz-Fowler C."/>
            <person name="Berriman M."/>
        </authorList>
    </citation>
    <scope>NUCLEOTIDE SEQUENCE</scope>
    <source>
        <strain evidence="3">Y486</strain>
    </source>
</reference>
<evidence type="ECO:0000256" key="1">
    <source>
        <dbReference type="SAM" id="Coils"/>
    </source>
</evidence>
<dbReference type="InterPro" id="IPR038929">
    <property type="entry name" value="CCDC13"/>
</dbReference>
<organism evidence="3">
    <name type="scientific">Trypanosoma vivax (strain Y486)</name>
    <dbReference type="NCBI Taxonomy" id="1055687"/>
    <lineage>
        <taxon>Eukaryota</taxon>
        <taxon>Discoba</taxon>
        <taxon>Euglenozoa</taxon>
        <taxon>Kinetoplastea</taxon>
        <taxon>Metakinetoplastina</taxon>
        <taxon>Trypanosomatida</taxon>
        <taxon>Trypanosomatidae</taxon>
        <taxon>Trypanosoma</taxon>
        <taxon>Duttonella</taxon>
    </lineage>
</organism>
<dbReference type="AlphaFoldDB" id="G0TVG2"/>
<dbReference type="VEuPathDB" id="TriTrypDB:TvY486_0501370"/>
<dbReference type="PANTHER" id="PTHR31935:SF1">
    <property type="entry name" value="COILED-COIL DOMAIN-CONTAINING PROTEIN 13"/>
    <property type="match status" value="1"/>
</dbReference>